<evidence type="ECO:0000256" key="4">
    <source>
        <dbReference type="ARBA" id="ARBA00023015"/>
    </source>
</evidence>
<dbReference type="InterPro" id="IPR013942">
    <property type="entry name" value="Mediator_Med19_fun"/>
</dbReference>
<accession>A0A1V2LA85</accession>
<comment type="subcellular location">
    <subcellularLocation>
        <location evidence="1 9">Nucleus</location>
    </subcellularLocation>
</comment>
<keyword evidence="5 9" id="KW-0010">Activator</keyword>
<comment type="similarity">
    <text evidence="2 9">Belongs to the Mediator complex subunit 19 family.</text>
</comment>
<keyword evidence="6 9" id="KW-0804">Transcription</keyword>
<dbReference type="GO" id="GO:0006357">
    <property type="term" value="P:regulation of transcription by RNA polymerase II"/>
    <property type="evidence" value="ECO:0007669"/>
    <property type="project" value="InterPro"/>
</dbReference>
<gene>
    <name evidence="9" type="primary">MED19</name>
    <name evidence="11" type="ORF">BON22_1603</name>
</gene>
<dbReference type="Proteomes" id="UP000189513">
    <property type="component" value="Unassembled WGS sequence"/>
</dbReference>
<evidence type="ECO:0000256" key="2">
    <source>
        <dbReference type="ARBA" id="ARBA00009259"/>
    </source>
</evidence>
<dbReference type="GO" id="GO:0003712">
    <property type="term" value="F:transcription coregulator activity"/>
    <property type="evidence" value="ECO:0007669"/>
    <property type="project" value="InterPro"/>
</dbReference>
<reference evidence="12" key="1">
    <citation type="journal article" date="2017" name="Genome Announc.">
        <title>Genome sequences of Cyberlindnera fabianii 65, Pichia kudriavzevii 129, and Saccharomyces cerevisiae 131 isolated from fermented masau fruits in Zimbabwe.</title>
        <authorList>
            <person name="van Rijswijck I.M.H."/>
            <person name="Derks M.F.L."/>
            <person name="Abee T."/>
            <person name="de Ridder D."/>
            <person name="Smid E.J."/>
        </authorList>
    </citation>
    <scope>NUCLEOTIDE SEQUENCE [LARGE SCALE GENOMIC DNA]</scope>
    <source>
        <strain evidence="12">65</strain>
    </source>
</reference>
<evidence type="ECO:0000256" key="3">
    <source>
        <dbReference type="ARBA" id="ARBA00019615"/>
    </source>
</evidence>
<comment type="caution">
    <text evidence="11">The sequence shown here is derived from an EMBL/GenBank/DDBJ whole genome shotgun (WGS) entry which is preliminary data.</text>
</comment>
<dbReference type="Pfam" id="PF08633">
    <property type="entry name" value="Rox3"/>
    <property type="match status" value="1"/>
</dbReference>
<keyword evidence="12" id="KW-1185">Reference proteome</keyword>
<keyword evidence="7 9" id="KW-0539">Nucleus</keyword>
<name>A0A1V2LA85_CYBFA</name>
<dbReference type="OMA" id="MRGDDMS"/>
<sequence>MTQPIEGASESYYYVDSSKYYTKSAPHPTQNLIEVYNLTAISDSVARLSEDGTKGVKLRKSYKAHVNDLPGRHTNLPKEHTISPIVFAPQEGPGRTIERFEPKMLSYNISFDKTPDSGIPGFDAADLAIGDSSQGTKRKSKNKTDDNTKRRRLD</sequence>
<comment type="subunit">
    <text evidence="9">Component of the Mediator complex.</text>
</comment>
<dbReference type="PANTHER" id="PTHR28270">
    <property type="entry name" value="MEDIATOR OF RNA POLYMERASE II TRANSCRIPTION SUBUNIT 19"/>
    <property type="match status" value="1"/>
</dbReference>
<evidence type="ECO:0000256" key="9">
    <source>
        <dbReference type="RuleBase" id="RU364151"/>
    </source>
</evidence>
<dbReference type="STRING" id="36022.A0A1V2LA85"/>
<evidence type="ECO:0000313" key="12">
    <source>
        <dbReference type="Proteomes" id="UP000189513"/>
    </source>
</evidence>
<evidence type="ECO:0000313" key="11">
    <source>
        <dbReference type="EMBL" id="ONH68525.1"/>
    </source>
</evidence>
<dbReference type="VEuPathDB" id="FungiDB:BON22_1603"/>
<dbReference type="GO" id="GO:0016592">
    <property type="term" value="C:mediator complex"/>
    <property type="evidence" value="ECO:0007669"/>
    <property type="project" value="InterPro"/>
</dbReference>
<evidence type="ECO:0000256" key="7">
    <source>
        <dbReference type="ARBA" id="ARBA00023242"/>
    </source>
</evidence>
<organism evidence="11 12">
    <name type="scientific">Cyberlindnera fabianii</name>
    <name type="common">Yeast</name>
    <name type="synonym">Hansenula fabianii</name>
    <dbReference type="NCBI Taxonomy" id="36022"/>
    <lineage>
        <taxon>Eukaryota</taxon>
        <taxon>Fungi</taxon>
        <taxon>Dikarya</taxon>
        <taxon>Ascomycota</taxon>
        <taxon>Saccharomycotina</taxon>
        <taxon>Saccharomycetes</taxon>
        <taxon>Phaffomycetales</taxon>
        <taxon>Phaffomycetaceae</taxon>
        <taxon>Cyberlindnera</taxon>
    </lineage>
</organism>
<evidence type="ECO:0000256" key="5">
    <source>
        <dbReference type="ARBA" id="ARBA00023159"/>
    </source>
</evidence>
<protein>
    <recommendedName>
        <fullName evidence="3 9">Mediator of RNA polymerase II transcription subunit 19</fullName>
    </recommendedName>
    <alternativeName>
        <fullName evidence="8 9">Mediator complex subunit 19</fullName>
    </alternativeName>
</protein>
<feature type="compositionally biased region" description="Basic and acidic residues" evidence="10">
    <location>
        <begin position="142"/>
        <end position="154"/>
    </location>
</feature>
<dbReference type="PANTHER" id="PTHR28270:SF1">
    <property type="entry name" value="MEDIATOR OF RNA POLYMERASE II TRANSCRIPTION SUBUNIT 19"/>
    <property type="match status" value="1"/>
</dbReference>
<comment type="function">
    <text evidence="9">Component of the Mediator complex, a coactivator involved in the regulated transcription of nearly all RNA polymerase II-dependent genes. Mediator functions as a bridge to convey information from gene-specific regulatory proteins to the basal RNA polymerase II transcription machinery. Mediator is recruited to promoters by direct interactions with regulatory proteins and serves as a scaffold for the assembly of a functional preinitiation complex with RNA polymerase II and the general transcription factors.</text>
</comment>
<proteinExistence type="inferred from homology"/>
<evidence type="ECO:0000256" key="10">
    <source>
        <dbReference type="SAM" id="MobiDB-lite"/>
    </source>
</evidence>
<evidence type="ECO:0000256" key="1">
    <source>
        <dbReference type="ARBA" id="ARBA00004123"/>
    </source>
</evidence>
<evidence type="ECO:0000256" key="8">
    <source>
        <dbReference type="ARBA" id="ARBA00032018"/>
    </source>
</evidence>
<dbReference type="AlphaFoldDB" id="A0A1V2LA85"/>
<feature type="region of interest" description="Disordered" evidence="10">
    <location>
        <begin position="122"/>
        <end position="154"/>
    </location>
</feature>
<keyword evidence="4 9" id="KW-0805">Transcription regulation</keyword>
<dbReference type="EMBL" id="MPUK01000002">
    <property type="protein sequence ID" value="ONH68525.1"/>
    <property type="molecule type" value="Genomic_DNA"/>
</dbReference>
<dbReference type="GO" id="GO:0070847">
    <property type="term" value="C:core mediator complex"/>
    <property type="evidence" value="ECO:0007669"/>
    <property type="project" value="TreeGrafter"/>
</dbReference>
<evidence type="ECO:0000256" key="6">
    <source>
        <dbReference type="ARBA" id="ARBA00023163"/>
    </source>
</evidence>